<dbReference type="InterPro" id="IPR036087">
    <property type="entry name" value="Nict_dMeBzImd_PRibTrfase_sf"/>
</dbReference>
<name>A0A0U9HTB2_9BACT</name>
<dbReference type="GO" id="GO:0009236">
    <property type="term" value="P:cobalamin biosynthetic process"/>
    <property type="evidence" value="ECO:0007669"/>
    <property type="project" value="UniProtKB-UniRule"/>
</dbReference>
<dbReference type="Proteomes" id="UP000054976">
    <property type="component" value="Unassembled WGS sequence"/>
</dbReference>
<evidence type="ECO:0000256" key="2">
    <source>
        <dbReference type="ARBA" id="ARBA00007110"/>
    </source>
</evidence>
<dbReference type="InterPro" id="IPR003200">
    <property type="entry name" value="Nict_dMeBzImd_PRibTrfase"/>
</dbReference>
<comment type="catalytic activity">
    <reaction evidence="9 10">
        <text>5,6-dimethylbenzimidazole + nicotinate beta-D-ribonucleotide = alpha-ribazole 5'-phosphate + nicotinate + H(+)</text>
        <dbReference type="Rhea" id="RHEA:11196"/>
        <dbReference type="ChEBI" id="CHEBI:15378"/>
        <dbReference type="ChEBI" id="CHEBI:15890"/>
        <dbReference type="ChEBI" id="CHEBI:32544"/>
        <dbReference type="ChEBI" id="CHEBI:57502"/>
        <dbReference type="ChEBI" id="CHEBI:57918"/>
        <dbReference type="EC" id="2.4.2.21"/>
    </reaction>
</comment>
<dbReference type="NCBIfam" id="TIGR03160">
    <property type="entry name" value="cobT_DBIPRT"/>
    <property type="match status" value="1"/>
</dbReference>
<proteinExistence type="inferred from homology"/>
<dbReference type="PANTHER" id="PTHR43463:SF1">
    <property type="entry name" value="NICOTINATE-NUCLEOTIDE--DIMETHYLBENZIMIDAZOLE PHOSPHORIBOSYLTRANSFERASE"/>
    <property type="match status" value="1"/>
</dbReference>
<evidence type="ECO:0000256" key="10">
    <source>
        <dbReference type="HAMAP-Rule" id="MF_00230"/>
    </source>
</evidence>
<dbReference type="STRING" id="86166.TAGGR_2303"/>
<evidence type="ECO:0000313" key="12">
    <source>
        <dbReference type="Proteomes" id="UP000054976"/>
    </source>
</evidence>
<comment type="function">
    <text evidence="10">Catalyzes the synthesis of alpha-ribazole-5'-phosphate from nicotinate mononucleotide (NAMN) and 5,6-dimethylbenzimidazole (DMB).</text>
</comment>
<keyword evidence="7 10" id="KW-0808">Transferase</keyword>
<dbReference type="EMBL" id="BCNO01000002">
    <property type="protein sequence ID" value="GAQ95410.1"/>
    <property type="molecule type" value="Genomic_DNA"/>
</dbReference>
<gene>
    <name evidence="10" type="primary">cobT</name>
    <name evidence="11" type="ORF">TAGGR_2303</name>
</gene>
<dbReference type="PANTHER" id="PTHR43463">
    <property type="entry name" value="NICOTINATE-NUCLEOTIDE--DIMETHYLBENZIMIDAZOLE PHOSPHORIBOSYLTRANSFERASE"/>
    <property type="match status" value="1"/>
</dbReference>
<comment type="similarity">
    <text evidence="2 10">Belongs to the CobT family.</text>
</comment>
<accession>A0A0U9HTB2</accession>
<protein>
    <recommendedName>
        <fullName evidence="4 10">Nicotinate-nucleotide--dimethylbenzimidazole phosphoribosyltransferase</fullName>
        <shortName evidence="10">NN:DBI PRT</shortName>
        <ecNumber evidence="3 10">2.4.2.21</ecNumber>
    </recommendedName>
    <alternativeName>
        <fullName evidence="8 10">N(1)-alpha-phosphoribosyltransferase</fullName>
    </alternativeName>
</protein>
<feature type="active site" description="Proton acceptor" evidence="10">
    <location>
        <position position="313"/>
    </location>
</feature>
<evidence type="ECO:0000256" key="6">
    <source>
        <dbReference type="ARBA" id="ARBA00022676"/>
    </source>
</evidence>
<keyword evidence="6 10" id="KW-0328">Glycosyltransferase</keyword>
<dbReference type="InterPro" id="IPR023195">
    <property type="entry name" value="Nict_dMeBzImd_PRibTrfase_N"/>
</dbReference>
<evidence type="ECO:0000256" key="7">
    <source>
        <dbReference type="ARBA" id="ARBA00022679"/>
    </source>
</evidence>
<evidence type="ECO:0000313" key="11">
    <source>
        <dbReference type="EMBL" id="GAQ95410.1"/>
    </source>
</evidence>
<evidence type="ECO:0000256" key="5">
    <source>
        <dbReference type="ARBA" id="ARBA00022573"/>
    </source>
</evidence>
<dbReference type="RefSeq" id="WP_059176844.1">
    <property type="nucleotide sequence ID" value="NZ_BCNO01000002.1"/>
</dbReference>
<dbReference type="NCBIfam" id="NF000996">
    <property type="entry name" value="PRK00105.1"/>
    <property type="match status" value="1"/>
</dbReference>
<evidence type="ECO:0000256" key="1">
    <source>
        <dbReference type="ARBA" id="ARBA00005049"/>
    </source>
</evidence>
<comment type="caution">
    <text evidence="11">The sequence shown here is derived from an EMBL/GenBank/DDBJ whole genome shotgun (WGS) entry which is preliminary data.</text>
</comment>
<evidence type="ECO:0000256" key="4">
    <source>
        <dbReference type="ARBA" id="ARBA00015486"/>
    </source>
</evidence>
<evidence type="ECO:0000256" key="3">
    <source>
        <dbReference type="ARBA" id="ARBA00011991"/>
    </source>
</evidence>
<dbReference type="CDD" id="cd02439">
    <property type="entry name" value="DMB-PRT_CobT"/>
    <property type="match status" value="1"/>
</dbReference>
<keyword evidence="12" id="KW-1185">Reference proteome</keyword>
<dbReference type="Pfam" id="PF02277">
    <property type="entry name" value="DBI_PRT"/>
    <property type="match status" value="1"/>
</dbReference>
<dbReference type="GO" id="GO:0008939">
    <property type="term" value="F:nicotinate-nucleotide-dimethylbenzimidazole phosphoribosyltransferase activity"/>
    <property type="evidence" value="ECO:0007669"/>
    <property type="project" value="UniProtKB-UniRule"/>
</dbReference>
<dbReference type="EC" id="2.4.2.21" evidence="3 10"/>
<keyword evidence="5 10" id="KW-0169">Cobalamin biosynthesis</keyword>
<sequence length="347" mass="37061">MLNLEIQPVKKEFFDIAWKRLNNLTKPQGSLGKLEEIAAKLVAIYENPMPEIKKKAVLVFASDHGVTQEGVSAYPKEVTAQMVFNFLRGGAGINVLARHAGAEVVVVDVGVDYDFEKVNGLISKKVVKGTGNIAKGPALTRGDAMKCIEIGIEVVKEYHSKGYNLFATGEMGIGNTTPSSAVVSVLTNSPVEEVTGRGTGIDEETFKRKVEVIKRAIEINKPDASDPVDVLSKVGGPEIGAISGVVLCCASLRIPVVVDGFISTAGALIAYCINPAVKDYIFASHNSVEKGHKRALDFMGLKPLLDLNLRLGEGTGAALAMTIIEAGLKIYREMATFDEAGVSKSDK</sequence>
<dbReference type="OrthoDB" id="9781491at2"/>
<dbReference type="SUPFAM" id="SSF52733">
    <property type="entry name" value="Nicotinate mononucleotide:5,6-dimethylbenzimidazole phosphoribosyltransferase (CobT)"/>
    <property type="match status" value="1"/>
</dbReference>
<organism evidence="11 12">
    <name type="scientific">Thermodesulfovibrio aggregans</name>
    <dbReference type="NCBI Taxonomy" id="86166"/>
    <lineage>
        <taxon>Bacteria</taxon>
        <taxon>Pseudomonadati</taxon>
        <taxon>Nitrospirota</taxon>
        <taxon>Thermodesulfovibrionia</taxon>
        <taxon>Thermodesulfovibrionales</taxon>
        <taxon>Thermodesulfovibrionaceae</taxon>
        <taxon>Thermodesulfovibrio</taxon>
    </lineage>
</organism>
<comment type="pathway">
    <text evidence="1 10">Nucleoside biosynthesis; alpha-ribazole biosynthesis; alpha-ribazole from 5,6-dimethylbenzimidazole: step 1/2.</text>
</comment>
<dbReference type="AlphaFoldDB" id="A0A0U9HTB2"/>
<dbReference type="UniPathway" id="UPA00061">
    <property type="reaction ID" value="UER00516"/>
</dbReference>
<dbReference type="InterPro" id="IPR017846">
    <property type="entry name" value="Nict_dMeBzImd_PRibTrfase_bact"/>
</dbReference>
<evidence type="ECO:0000256" key="9">
    <source>
        <dbReference type="ARBA" id="ARBA00047340"/>
    </source>
</evidence>
<dbReference type="Gene3D" id="3.40.50.10210">
    <property type="match status" value="1"/>
</dbReference>
<dbReference type="HAMAP" id="MF_00230">
    <property type="entry name" value="CobT"/>
    <property type="match status" value="1"/>
</dbReference>
<reference evidence="12" key="1">
    <citation type="submission" date="2016-01" db="EMBL/GenBank/DDBJ databases">
        <title>Draft genome sequence of Thermodesulfovibrio aggregans strain TGE-P1.</title>
        <authorList>
            <person name="Sekiguchi Y."/>
            <person name="Ohashi A."/>
            <person name="Matsuura N."/>
            <person name="Tourlousse M.D."/>
        </authorList>
    </citation>
    <scope>NUCLEOTIDE SEQUENCE [LARGE SCALE GENOMIC DNA]</scope>
    <source>
        <strain evidence="12">TGE-P1</strain>
    </source>
</reference>
<evidence type="ECO:0000256" key="8">
    <source>
        <dbReference type="ARBA" id="ARBA00030686"/>
    </source>
</evidence>
<dbReference type="FunFam" id="3.40.50.10210:FF:000001">
    <property type="entry name" value="Nicotinate-nucleotide--dimethylbenzimidazole phosphoribosyltransferase"/>
    <property type="match status" value="1"/>
</dbReference>
<dbReference type="Gene3D" id="1.10.1610.10">
    <property type="match status" value="1"/>
</dbReference>